<reference evidence="4" key="1">
    <citation type="journal article" date="2014" name="Int. J. Syst. Evol. Microbiol.">
        <title>Complete genome sequence of Corynebacterium casei LMG S-19264T (=DSM 44701T), isolated from a smear-ripened cheese.</title>
        <authorList>
            <consortium name="US DOE Joint Genome Institute (JGI-PGF)"/>
            <person name="Walter F."/>
            <person name="Albersmeier A."/>
            <person name="Kalinowski J."/>
            <person name="Ruckert C."/>
        </authorList>
    </citation>
    <scope>NUCLEOTIDE SEQUENCE</scope>
    <source>
        <strain evidence="4">CGMCC 1.12997</strain>
    </source>
</reference>
<name>A0A917HQN4_9BACT</name>
<dbReference type="AlphaFoldDB" id="A0A917HQN4"/>
<feature type="domain" description="Fumarylacetoacetase-like C-terminal" evidence="3">
    <location>
        <begin position="101"/>
        <end position="303"/>
    </location>
</feature>
<dbReference type="GO" id="GO:0016853">
    <property type="term" value="F:isomerase activity"/>
    <property type="evidence" value="ECO:0007669"/>
    <property type="project" value="UniProtKB-ARBA"/>
</dbReference>
<protein>
    <recommendedName>
        <fullName evidence="3">Fumarylacetoacetase-like C-terminal domain-containing protein</fullName>
    </recommendedName>
</protein>
<dbReference type="Proteomes" id="UP000647241">
    <property type="component" value="Unassembled WGS sequence"/>
</dbReference>
<sequence>MKFVTFSSKAESTNAQSRTLGESVPAELLNCGVPTPGLLVTGKNGEQEVANLSSLGYRSVRNIIEAGPDALDRVRKIESSAPRIPLARVTLHAPIPRPPRVFAIGLNYQKHADESKMAVQKVPTVFLKLTSSIVGPDALVILPKISTQPDYEAEFAVVIGKRGYQIAEKDWQQHVFGYTIVNDVSARDIQLATSQWTLGKSFPTFTPMGPAIVTADEIADPHALDISLTIDGETLQSSNTSDLIFKIPALIAHLSSLTPLEAGDIISTGTPEGVGLGRKPQRWLKPDEEMVISVEKIGQLRNRTIAE</sequence>
<dbReference type="InterPro" id="IPR051121">
    <property type="entry name" value="FAH"/>
</dbReference>
<evidence type="ECO:0000259" key="3">
    <source>
        <dbReference type="Pfam" id="PF01557"/>
    </source>
</evidence>
<dbReference type="PANTHER" id="PTHR42796:SF4">
    <property type="entry name" value="FUMARYLACETOACETATE HYDROLASE DOMAIN-CONTAINING PROTEIN 2A"/>
    <property type="match status" value="1"/>
</dbReference>
<dbReference type="SUPFAM" id="SSF56529">
    <property type="entry name" value="FAH"/>
    <property type="match status" value="1"/>
</dbReference>
<dbReference type="FunFam" id="3.90.850.10:FF:000002">
    <property type="entry name" value="2-hydroxyhepta-2,4-diene-1,7-dioate isomerase"/>
    <property type="match status" value="1"/>
</dbReference>
<dbReference type="InterPro" id="IPR011234">
    <property type="entry name" value="Fumarylacetoacetase-like_C"/>
</dbReference>
<keyword evidence="2" id="KW-0479">Metal-binding</keyword>
<dbReference type="GO" id="GO:0019752">
    <property type="term" value="P:carboxylic acid metabolic process"/>
    <property type="evidence" value="ECO:0007669"/>
    <property type="project" value="UniProtKB-ARBA"/>
</dbReference>
<accession>A0A917HQN4</accession>
<organism evidence="4 5">
    <name type="scientific">Edaphobacter dinghuensis</name>
    <dbReference type="NCBI Taxonomy" id="1560005"/>
    <lineage>
        <taxon>Bacteria</taxon>
        <taxon>Pseudomonadati</taxon>
        <taxon>Acidobacteriota</taxon>
        <taxon>Terriglobia</taxon>
        <taxon>Terriglobales</taxon>
        <taxon>Acidobacteriaceae</taxon>
        <taxon>Edaphobacter</taxon>
    </lineage>
</organism>
<dbReference type="InterPro" id="IPR036663">
    <property type="entry name" value="Fumarylacetoacetase_C_sf"/>
</dbReference>
<evidence type="ECO:0000313" key="4">
    <source>
        <dbReference type="EMBL" id="GGG86195.1"/>
    </source>
</evidence>
<dbReference type="Gene3D" id="3.90.850.10">
    <property type="entry name" value="Fumarylacetoacetase-like, C-terminal domain"/>
    <property type="match status" value="1"/>
</dbReference>
<comment type="similarity">
    <text evidence="1">Belongs to the FAH family.</text>
</comment>
<dbReference type="EMBL" id="BMGT01000003">
    <property type="protein sequence ID" value="GGG86195.1"/>
    <property type="molecule type" value="Genomic_DNA"/>
</dbReference>
<reference evidence="4" key="2">
    <citation type="submission" date="2020-09" db="EMBL/GenBank/DDBJ databases">
        <authorList>
            <person name="Sun Q."/>
            <person name="Zhou Y."/>
        </authorList>
    </citation>
    <scope>NUCLEOTIDE SEQUENCE</scope>
    <source>
        <strain evidence="4">CGMCC 1.12997</strain>
    </source>
</reference>
<evidence type="ECO:0000256" key="2">
    <source>
        <dbReference type="ARBA" id="ARBA00022723"/>
    </source>
</evidence>
<dbReference type="PANTHER" id="PTHR42796">
    <property type="entry name" value="FUMARYLACETOACETATE HYDROLASE DOMAIN-CONTAINING PROTEIN 2A-RELATED"/>
    <property type="match status" value="1"/>
</dbReference>
<evidence type="ECO:0000256" key="1">
    <source>
        <dbReference type="ARBA" id="ARBA00010211"/>
    </source>
</evidence>
<dbReference type="Pfam" id="PF01557">
    <property type="entry name" value="FAA_hydrolase"/>
    <property type="match status" value="1"/>
</dbReference>
<dbReference type="GO" id="GO:0046872">
    <property type="term" value="F:metal ion binding"/>
    <property type="evidence" value="ECO:0007669"/>
    <property type="project" value="UniProtKB-KW"/>
</dbReference>
<proteinExistence type="inferred from homology"/>
<dbReference type="RefSeq" id="WP_229739387.1">
    <property type="nucleotide sequence ID" value="NZ_BMGT01000003.1"/>
</dbReference>
<comment type="caution">
    <text evidence="4">The sequence shown here is derived from an EMBL/GenBank/DDBJ whole genome shotgun (WGS) entry which is preliminary data.</text>
</comment>
<keyword evidence="5" id="KW-1185">Reference proteome</keyword>
<evidence type="ECO:0000313" key="5">
    <source>
        <dbReference type="Proteomes" id="UP000647241"/>
    </source>
</evidence>
<gene>
    <name evidence="4" type="ORF">GCM10011585_32660</name>
</gene>